<dbReference type="PANTHER" id="PTHR12416">
    <property type="entry name" value="RRNA-PROCESSING PROTEIN UTP23 HOMOLOG"/>
    <property type="match status" value="1"/>
</dbReference>
<feature type="domain" description="UTP23 sensor motif region" evidence="9">
    <location>
        <begin position="192"/>
        <end position="210"/>
    </location>
</feature>
<dbReference type="GO" id="GO:0032040">
    <property type="term" value="C:small-subunit processome"/>
    <property type="evidence" value="ECO:0007669"/>
    <property type="project" value="InterPro"/>
</dbReference>
<dbReference type="Pfam" id="PF04900">
    <property type="entry name" value="Fcf1"/>
    <property type="match status" value="1"/>
</dbReference>
<evidence type="ECO:0000256" key="7">
    <source>
        <dbReference type="ARBA" id="ARBA00071400"/>
    </source>
</evidence>
<evidence type="ECO:0000259" key="9">
    <source>
        <dbReference type="Pfam" id="PF24779"/>
    </source>
</evidence>
<dbReference type="EMBL" id="GBHO01033152">
    <property type="protein sequence ID" value="JAG10452.1"/>
    <property type="molecule type" value="Transcribed_RNA"/>
</dbReference>
<evidence type="ECO:0000256" key="1">
    <source>
        <dbReference type="ARBA" id="ARBA00004604"/>
    </source>
</evidence>
<protein>
    <recommendedName>
        <fullName evidence="7">rRNA-processing protein UTP23 homolog</fullName>
    </recommendedName>
</protein>
<comment type="similarity">
    <text evidence="6">Belongs to the UTP23/FCF1 family. UTP23 subfamily.</text>
</comment>
<dbReference type="InterPro" id="IPR006984">
    <property type="entry name" value="Fcf1/UTP23"/>
</dbReference>
<keyword evidence="4" id="KW-0539">Nucleus</keyword>
<evidence type="ECO:0000256" key="6">
    <source>
        <dbReference type="ARBA" id="ARBA00038503"/>
    </source>
</evidence>
<evidence type="ECO:0000256" key="5">
    <source>
        <dbReference type="ARBA" id="ARBA00037300"/>
    </source>
</evidence>
<dbReference type="InterPro" id="IPR029060">
    <property type="entry name" value="PIN-like_dom_sf"/>
</dbReference>
<feature type="compositionally biased region" description="Polar residues" evidence="8">
    <location>
        <begin position="226"/>
        <end position="242"/>
    </location>
</feature>
<dbReference type="InterPro" id="IPR057776">
    <property type="entry name" value="UTP23_sensor"/>
</dbReference>
<comment type="function">
    <text evidence="5">Involved in rRNA-processing and ribosome biogenesis.</text>
</comment>
<dbReference type="SUPFAM" id="SSF88723">
    <property type="entry name" value="PIN domain-like"/>
    <property type="match status" value="1"/>
</dbReference>
<comment type="subcellular location">
    <subcellularLocation>
        <location evidence="1">Nucleus</location>
        <location evidence="1">Nucleolus</location>
    </subcellularLocation>
</comment>
<feature type="compositionally biased region" description="Basic residues" evidence="8">
    <location>
        <begin position="206"/>
        <end position="225"/>
    </location>
</feature>
<feature type="region of interest" description="Disordered" evidence="8">
    <location>
        <begin position="191"/>
        <end position="242"/>
    </location>
</feature>
<dbReference type="Gene3D" id="3.40.50.1010">
    <property type="entry name" value="5'-nuclease"/>
    <property type="match status" value="1"/>
</dbReference>
<keyword evidence="3" id="KW-0698">rRNA processing</keyword>
<reference evidence="10" key="1">
    <citation type="journal article" date="2014" name="PLoS ONE">
        <title>Transcriptome-Based Identification of ABC Transporters in the Western Tarnished Plant Bug Lygus hesperus.</title>
        <authorList>
            <person name="Hull J.J."/>
            <person name="Chaney K."/>
            <person name="Geib S.M."/>
            <person name="Fabrick J.A."/>
            <person name="Brent C.S."/>
            <person name="Walsh D."/>
            <person name="Lavine L.C."/>
        </authorList>
    </citation>
    <scope>NUCLEOTIDE SEQUENCE</scope>
</reference>
<dbReference type="GO" id="GO:0006364">
    <property type="term" value="P:rRNA processing"/>
    <property type="evidence" value="ECO:0007669"/>
    <property type="project" value="UniProtKB-KW"/>
</dbReference>
<dbReference type="CDD" id="cd09866">
    <property type="entry name" value="PIN_Fcf1-Utp23-H"/>
    <property type="match status" value="1"/>
</dbReference>
<evidence type="ECO:0000256" key="8">
    <source>
        <dbReference type="SAM" id="MobiDB-lite"/>
    </source>
</evidence>
<dbReference type="FunFam" id="3.40.50.1010:FF:000006">
    <property type="entry name" value="rRNA-processing protein UTP23 homolog"/>
    <property type="match status" value="1"/>
</dbReference>
<evidence type="ECO:0000256" key="3">
    <source>
        <dbReference type="ARBA" id="ARBA00022552"/>
    </source>
</evidence>
<sequence length="242" mass="27248">MRINRQKKVNRYLCFYANNFGFRKPYQILIDGTFCHTALKDKINLSDQMPNYLDGDVKLLTTPCAIIETEKLGPPVYGAMLILKQFAVHKCGHTEPISAAACFRHMLGKKNKSRYMIATQDRELQSRVRMVRGTPLLFIHRKAPTLEPPSPLSVHAANTKQQQSVFLSDGERQNLKKAKEAILGPQQPLILKRKKKKVGGPNPLSCKKKRTEIKQKKKVKNKKKNPQSSGDNANAPSGTTAN</sequence>
<dbReference type="AlphaFoldDB" id="A0A0A9WPS1"/>
<proteinExistence type="inferred from homology"/>
<evidence type="ECO:0000313" key="10">
    <source>
        <dbReference type="EMBL" id="JAG10452.1"/>
    </source>
</evidence>
<keyword evidence="2" id="KW-0690">Ribosome biogenesis</keyword>
<gene>
    <name evidence="10" type="ORF">CM83_14504</name>
</gene>
<reference evidence="10" key="2">
    <citation type="submission" date="2014-07" db="EMBL/GenBank/DDBJ databases">
        <authorList>
            <person name="Hull J."/>
        </authorList>
    </citation>
    <scope>NUCLEOTIDE SEQUENCE</scope>
</reference>
<evidence type="ECO:0000256" key="2">
    <source>
        <dbReference type="ARBA" id="ARBA00022517"/>
    </source>
</evidence>
<accession>A0A0A9WPS1</accession>
<organism evidence="10">
    <name type="scientific">Lygus hesperus</name>
    <name type="common">Western plant bug</name>
    <dbReference type="NCBI Taxonomy" id="30085"/>
    <lineage>
        <taxon>Eukaryota</taxon>
        <taxon>Metazoa</taxon>
        <taxon>Ecdysozoa</taxon>
        <taxon>Arthropoda</taxon>
        <taxon>Hexapoda</taxon>
        <taxon>Insecta</taxon>
        <taxon>Pterygota</taxon>
        <taxon>Neoptera</taxon>
        <taxon>Paraneoptera</taxon>
        <taxon>Hemiptera</taxon>
        <taxon>Heteroptera</taxon>
        <taxon>Panheteroptera</taxon>
        <taxon>Cimicomorpha</taxon>
        <taxon>Miridae</taxon>
        <taxon>Mirini</taxon>
        <taxon>Lygus</taxon>
    </lineage>
</organism>
<dbReference type="Pfam" id="PF24779">
    <property type="entry name" value="UTP23_sensor"/>
    <property type="match status" value="1"/>
</dbReference>
<name>A0A0A9WPS1_LYGHE</name>
<evidence type="ECO:0000256" key="4">
    <source>
        <dbReference type="ARBA" id="ARBA00023242"/>
    </source>
</evidence>